<reference evidence="3 4" key="1">
    <citation type="journal article" date="2023" name="Commun. Biol.">
        <title>Genome analysis of Parmales, the sister group of diatoms, reveals the evolutionary specialization of diatoms from phago-mixotrophs to photoautotrophs.</title>
        <authorList>
            <person name="Ban H."/>
            <person name="Sato S."/>
            <person name="Yoshikawa S."/>
            <person name="Yamada K."/>
            <person name="Nakamura Y."/>
            <person name="Ichinomiya M."/>
            <person name="Sato N."/>
            <person name="Blanc-Mathieu R."/>
            <person name="Endo H."/>
            <person name="Kuwata A."/>
            <person name="Ogata H."/>
        </authorList>
    </citation>
    <scope>NUCLEOTIDE SEQUENCE [LARGE SCALE GENOMIC DNA]</scope>
</reference>
<dbReference type="PANTHER" id="PTHR44177">
    <property type="entry name" value="TETRATRICOPEPTIDE REPEAT PROTEIN 8"/>
    <property type="match status" value="1"/>
</dbReference>
<evidence type="ECO:0000313" key="3">
    <source>
        <dbReference type="EMBL" id="GMI24885.1"/>
    </source>
</evidence>
<feature type="non-terminal residue" evidence="3">
    <location>
        <position position="1"/>
    </location>
</feature>
<dbReference type="EMBL" id="BRYB01000190">
    <property type="protein sequence ID" value="GMI24885.1"/>
    <property type="molecule type" value="Genomic_DNA"/>
</dbReference>
<accession>A0ABQ6MEJ9</accession>
<keyword evidence="4" id="KW-1185">Reference proteome</keyword>
<feature type="repeat" description="TPR" evidence="1">
    <location>
        <begin position="271"/>
        <end position="304"/>
    </location>
</feature>
<feature type="region of interest" description="Disordered" evidence="2">
    <location>
        <begin position="1"/>
        <end position="68"/>
    </location>
</feature>
<dbReference type="Gene3D" id="1.25.40.10">
    <property type="entry name" value="Tetratricopeptide repeat domain"/>
    <property type="match status" value="1"/>
</dbReference>
<dbReference type="PROSITE" id="PS50005">
    <property type="entry name" value="TPR"/>
    <property type="match status" value="3"/>
</dbReference>
<keyword evidence="1" id="KW-0802">TPR repeat</keyword>
<dbReference type="SUPFAM" id="SSF48452">
    <property type="entry name" value="TPR-like"/>
    <property type="match status" value="1"/>
</dbReference>
<evidence type="ECO:0000313" key="4">
    <source>
        <dbReference type="Proteomes" id="UP001165060"/>
    </source>
</evidence>
<gene>
    <name evidence="3" type="ORF">TeGR_g10737</name>
</gene>
<feature type="compositionally biased region" description="Polar residues" evidence="2">
    <location>
        <begin position="1"/>
        <end position="28"/>
    </location>
</feature>
<evidence type="ECO:0000256" key="2">
    <source>
        <dbReference type="SAM" id="MobiDB-lite"/>
    </source>
</evidence>
<organism evidence="3 4">
    <name type="scientific">Tetraparma gracilis</name>
    <dbReference type="NCBI Taxonomy" id="2962635"/>
    <lineage>
        <taxon>Eukaryota</taxon>
        <taxon>Sar</taxon>
        <taxon>Stramenopiles</taxon>
        <taxon>Ochrophyta</taxon>
        <taxon>Bolidophyceae</taxon>
        <taxon>Parmales</taxon>
        <taxon>Triparmaceae</taxon>
        <taxon>Tetraparma</taxon>
    </lineage>
</organism>
<evidence type="ECO:0008006" key="5">
    <source>
        <dbReference type="Google" id="ProtNLM"/>
    </source>
</evidence>
<dbReference type="PANTHER" id="PTHR44177:SF1">
    <property type="entry name" value="TETRATRICOPEPTIDE REPEAT PROTEIN 8"/>
    <property type="match status" value="1"/>
</dbReference>
<feature type="repeat" description="TPR" evidence="1">
    <location>
        <begin position="307"/>
        <end position="340"/>
    </location>
</feature>
<proteinExistence type="predicted"/>
<dbReference type="Pfam" id="PF00515">
    <property type="entry name" value="TPR_1"/>
    <property type="match status" value="1"/>
</dbReference>
<dbReference type="SMART" id="SM00028">
    <property type="entry name" value="TPR"/>
    <property type="match status" value="6"/>
</dbReference>
<name>A0ABQ6MEJ9_9STRA</name>
<protein>
    <recommendedName>
        <fullName evidence="5">Tetratricopeptide repeat protein 8</fullName>
    </recommendedName>
</protein>
<sequence>VPRPGTSLSNPNKSNGSQAMRPVSSSGRPMTGINRPGSNAGRPMSGATLDQAFKGGKPGTSRPMTTLGREVRLGTASMNATSGKFVDVERLDLRKYAARPAMAKALADYLLVVEANPRKALELCAEATKLGDYKDWWWKNRLGKCYYKLALYRDSEKQHRSAIKDQPMLLTYFDLTKCYLKLDIPNTALDLLQKAGSEFLDEPRLTLGMARIYDMLADTTSASAAYKRVLQFDAANVEAMACLAANHFYEDGPEIGLRYYRRLLQMGVNSCELWNNLGLCCFYSSQYDMALSCFEKALAMAEDDNMADVWFNVGQVGIGIGDLSLAYQAFKIAVSVDANHAESYCNLGVLDLRKGDLESARSMFQTSHNLAPFLFEPAYNAAVLAYKRGNLEGAYASVKESLEVFADHQESLDLKSEISSILFGMR</sequence>
<comment type="caution">
    <text evidence="3">The sequence shown here is derived from an EMBL/GenBank/DDBJ whole genome shotgun (WGS) entry which is preliminary data.</text>
</comment>
<evidence type="ECO:0000256" key="1">
    <source>
        <dbReference type="PROSITE-ProRule" id="PRU00339"/>
    </source>
</evidence>
<dbReference type="InterPro" id="IPR019734">
    <property type="entry name" value="TPR_rpt"/>
</dbReference>
<feature type="repeat" description="TPR" evidence="1">
    <location>
        <begin position="341"/>
        <end position="374"/>
    </location>
</feature>
<dbReference type="InterPro" id="IPR028796">
    <property type="entry name" value="BBS8"/>
</dbReference>
<dbReference type="Proteomes" id="UP001165060">
    <property type="component" value="Unassembled WGS sequence"/>
</dbReference>
<dbReference type="CDD" id="cd21341">
    <property type="entry name" value="TTC8_N"/>
    <property type="match status" value="1"/>
</dbReference>
<dbReference type="InterPro" id="IPR011990">
    <property type="entry name" value="TPR-like_helical_dom_sf"/>
</dbReference>